<dbReference type="AlphaFoldDB" id="A0A0K8QN19"/>
<keyword evidence="3" id="KW-0732">Signal</keyword>
<name>A0A0K8QN19_9GAMM</name>
<feature type="transmembrane region" description="Helical" evidence="2">
    <location>
        <begin position="606"/>
        <end position="626"/>
    </location>
</feature>
<feature type="chain" id="PRO_5005514957" evidence="3">
    <location>
        <begin position="24"/>
        <end position="672"/>
    </location>
</feature>
<dbReference type="Proteomes" id="UP000253740">
    <property type="component" value="Unassembled WGS sequence"/>
</dbReference>
<feature type="domain" description="Beta-lactamase-related" evidence="4">
    <location>
        <begin position="65"/>
        <end position="408"/>
    </location>
</feature>
<dbReference type="Gene3D" id="3.40.710.10">
    <property type="entry name" value="DD-peptidase/beta-lactamase superfamily"/>
    <property type="match status" value="1"/>
</dbReference>
<evidence type="ECO:0000256" key="3">
    <source>
        <dbReference type="SAM" id="SignalP"/>
    </source>
</evidence>
<dbReference type="EMBL" id="DF970177">
    <property type="protein sequence ID" value="GAP65827.1"/>
    <property type="molecule type" value="Genomic_DNA"/>
</dbReference>
<dbReference type="PANTHER" id="PTHR46825:SF9">
    <property type="entry name" value="BETA-LACTAMASE-RELATED DOMAIN-CONTAINING PROTEIN"/>
    <property type="match status" value="1"/>
</dbReference>
<keyword evidence="2" id="KW-0472">Membrane</keyword>
<feature type="transmembrane region" description="Helical" evidence="2">
    <location>
        <begin position="562"/>
        <end position="586"/>
    </location>
</feature>
<evidence type="ECO:0000313" key="5">
    <source>
        <dbReference type="EMBL" id="GAP65827.1"/>
    </source>
</evidence>
<dbReference type="InterPro" id="IPR001466">
    <property type="entry name" value="Beta-lactam-related"/>
</dbReference>
<dbReference type="InterPro" id="IPR012338">
    <property type="entry name" value="Beta-lactam/transpept-like"/>
</dbReference>
<feature type="signal peptide" evidence="3">
    <location>
        <begin position="1"/>
        <end position="23"/>
    </location>
</feature>
<feature type="transmembrane region" description="Helical" evidence="2">
    <location>
        <begin position="647"/>
        <end position="671"/>
    </location>
</feature>
<gene>
    <name evidence="5" type="ORF">MBSD_n1118</name>
</gene>
<dbReference type="STRING" id="1475481.GCA_000953855_01138"/>
<dbReference type="SUPFAM" id="SSF56601">
    <property type="entry name" value="beta-lactamase/transpeptidase-like"/>
    <property type="match status" value="1"/>
</dbReference>
<protein>
    <submittedName>
        <fullName evidence="5">Beta-lactamase</fullName>
    </submittedName>
</protein>
<evidence type="ECO:0000256" key="1">
    <source>
        <dbReference type="SAM" id="MobiDB-lite"/>
    </source>
</evidence>
<sequence length="672" mass="71200">MRSTARGWWGLALGVMLATAAWAEPPTASPATPAAPAGATTTAAPPQPVPAAPVMPVTALGAFVDGAVRSWMDAKGVAGVTVAVVDRDGTLFARGYGIAGKDPRRPVDPATTLFRIGSISKTFTYIAAMQLVEQGRLDLDADANRYLPPALRLPDEGYPPVKVWHLMTHTAGFEDSALGHLFTRPGAAVPTLDDYLARYRPRRVRAPGVHADYSNYAVALLGAIVQQVSGQPFEAYVERHLLAPLRMTHTTFREPLPASDPRAVGAALEHAYSAGFRSVDGGFAPQPFEHIAQIAPAGAGASTAEDMARYMRMLLNGGALDGHVVLQPQTFATLATVDFGNAPGAAGIAHGFFRHPYGRYLSLEHAGATLWFHSNMVVLPEAGVGVFVSTNTDSGGELSAELPRQILEHFLAEARPLPLPAPPADFARSGQRFAGTYLAERRNYSTLEKLFDALSAAAAVSVTRDGELAVSAGERTTRWVQDGPLSFRAVEGSDRLVFLQDARGRIAGFASPYGHTVFDRVGVANRLPPFALLLAVLALLCAGVLVAAWARRGRRVNGSARGPLGAAFLMTLTALLWLAFIATAVAALVQMGMVGEQAIYAYPTPLLRTAVVLAHACSVASALVLLQVPAVWRARGWGAARKLRHSLLVLAMLLAVAGLAHWNVLFAPLALG</sequence>
<dbReference type="PANTHER" id="PTHR46825">
    <property type="entry name" value="D-ALANYL-D-ALANINE-CARBOXYPEPTIDASE/ENDOPEPTIDASE AMPH"/>
    <property type="match status" value="1"/>
</dbReference>
<evidence type="ECO:0000256" key="2">
    <source>
        <dbReference type="SAM" id="Phobius"/>
    </source>
</evidence>
<evidence type="ECO:0000259" key="4">
    <source>
        <dbReference type="Pfam" id="PF00144"/>
    </source>
</evidence>
<proteinExistence type="predicted"/>
<reference evidence="5" key="1">
    <citation type="submission" date="2015-08" db="EMBL/GenBank/DDBJ databases">
        <title>Complete DNA Sequence of Pseudomonas syringae pv. actinidiae, the Causal Agent of Kiwifruit Canker Disease.</title>
        <authorList>
            <person name="Rikkerink E.H.A."/>
            <person name="Fineran P.C."/>
        </authorList>
    </citation>
    <scope>NUCLEOTIDE SEQUENCE</scope>
    <source>
        <strain evidence="5">SkMP5</strain>
    </source>
</reference>
<accession>A0A0K8QN19</accession>
<dbReference type="Pfam" id="PF00144">
    <property type="entry name" value="Beta-lactamase"/>
    <property type="match status" value="1"/>
</dbReference>
<keyword evidence="2" id="KW-0812">Transmembrane</keyword>
<keyword evidence="2" id="KW-1133">Transmembrane helix</keyword>
<keyword evidence="6" id="KW-1185">Reference proteome</keyword>
<dbReference type="InterPro" id="IPR050491">
    <property type="entry name" value="AmpC-like"/>
</dbReference>
<feature type="compositionally biased region" description="Low complexity" evidence="1">
    <location>
        <begin position="26"/>
        <end position="44"/>
    </location>
</feature>
<feature type="transmembrane region" description="Helical" evidence="2">
    <location>
        <begin position="530"/>
        <end position="550"/>
    </location>
</feature>
<dbReference type="OrthoDB" id="119951at2"/>
<organism evidence="5">
    <name type="scientific">Mizugakiibacter sediminis</name>
    <dbReference type="NCBI Taxonomy" id="1475481"/>
    <lineage>
        <taxon>Bacteria</taxon>
        <taxon>Pseudomonadati</taxon>
        <taxon>Pseudomonadota</taxon>
        <taxon>Gammaproteobacteria</taxon>
        <taxon>Lysobacterales</taxon>
        <taxon>Rhodanobacteraceae</taxon>
        <taxon>Mizugakiibacter</taxon>
    </lineage>
</organism>
<evidence type="ECO:0000313" key="6">
    <source>
        <dbReference type="Proteomes" id="UP000253740"/>
    </source>
</evidence>
<feature type="region of interest" description="Disordered" evidence="1">
    <location>
        <begin position="26"/>
        <end position="47"/>
    </location>
</feature>